<keyword evidence="3" id="KW-0540">Nuclease</keyword>
<gene>
    <name evidence="3" type="ORF">F5897_000034</name>
</gene>
<dbReference type="GO" id="GO:0003676">
    <property type="term" value="F:nucleic acid binding"/>
    <property type="evidence" value="ECO:0007669"/>
    <property type="project" value="InterPro"/>
</dbReference>
<keyword evidence="3" id="KW-0378">Hydrolase</keyword>
<evidence type="ECO:0000313" key="4">
    <source>
        <dbReference type="Proteomes" id="UP000571183"/>
    </source>
</evidence>
<dbReference type="PANTHER" id="PTHR34039:SF1">
    <property type="entry name" value="UPF0102 PROTEIN YRAN"/>
    <property type="match status" value="1"/>
</dbReference>
<keyword evidence="4" id="KW-1185">Reference proteome</keyword>
<dbReference type="HAMAP" id="MF_00048">
    <property type="entry name" value="UPF0102"/>
    <property type="match status" value="1"/>
</dbReference>
<evidence type="ECO:0000256" key="2">
    <source>
        <dbReference type="HAMAP-Rule" id="MF_00048"/>
    </source>
</evidence>
<dbReference type="NCBIfam" id="NF009154">
    <property type="entry name" value="PRK12497.3-3"/>
    <property type="match status" value="1"/>
</dbReference>
<dbReference type="SUPFAM" id="SSF52980">
    <property type="entry name" value="Restriction endonuclease-like"/>
    <property type="match status" value="1"/>
</dbReference>
<keyword evidence="3" id="KW-0255">Endonuclease</keyword>
<dbReference type="InterPro" id="IPR011856">
    <property type="entry name" value="tRNA_endonuc-like_dom_sf"/>
</dbReference>
<dbReference type="Pfam" id="PF02021">
    <property type="entry name" value="UPF0102"/>
    <property type="match status" value="1"/>
</dbReference>
<organism evidence="3 4">
    <name type="scientific">Canibacter oris</name>
    <dbReference type="NCBI Taxonomy" id="1365628"/>
    <lineage>
        <taxon>Bacteria</taxon>
        <taxon>Bacillati</taxon>
        <taxon>Actinomycetota</taxon>
        <taxon>Actinomycetes</taxon>
        <taxon>Micrococcales</taxon>
        <taxon>Microbacteriaceae</taxon>
        <taxon>Canibacter</taxon>
    </lineage>
</organism>
<proteinExistence type="inferred from homology"/>
<dbReference type="GO" id="GO:0004519">
    <property type="term" value="F:endonuclease activity"/>
    <property type="evidence" value="ECO:0007669"/>
    <property type="project" value="UniProtKB-KW"/>
</dbReference>
<comment type="similarity">
    <text evidence="1 2">Belongs to the UPF0102 family.</text>
</comment>
<dbReference type="InterPro" id="IPR011335">
    <property type="entry name" value="Restrct_endonuc-II-like"/>
</dbReference>
<dbReference type="EMBL" id="JACIFD010000001">
    <property type="protein sequence ID" value="MBB4070758.1"/>
    <property type="molecule type" value="Genomic_DNA"/>
</dbReference>
<dbReference type="RefSeq" id="WP_183304069.1">
    <property type="nucleotide sequence ID" value="NZ_JACIFD010000001.1"/>
</dbReference>
<accession>A0A840DKY4</accession>
<dbReference type="AlphaFoldDB" id="A0A840DKY4"/>
<dbReference type="InterPro" id="IPR003509">
    <property type="entry name" value="UPF0102_YraN-like"/>
</dbReference>
<evidence type="ECO:0000313" key="3">
    <source>
        <dbReference type="EMBL" id="MBB4070758.1"/>
    </source>
</evidence>
<name>A0A840DKY4_9MICO</name>
<evidence type="ECO:0000256" key="1">
    <source>
        <dbReference type="ARBA" id="ARBA00006738"/>
    </source>
</evidence>
<dbReference type="NCBIfam" id="TIGR00252">
    <property type="entry name" value="YraN family protein"/>
    <property type="match status" value="1"/>
</dbReference>
<reference evidence="3" key="1">
    <citation type="submission" date="2020-08" db="EMBL/GenBank/DDBJ databases">
        <title>Sequencing the genomes of 1000 actinobacteria strains.</title>
        <authorList>
            <person name="Klenk H.-P."/>
        </authorList>
    </citation>
    <scope>NUCLEOTIDE SEQUENCE [LARGE SCALE GENOMIC DNA]</scope>
    <source>
        <strain evidence="3">DSM 27064</strain>
    </source>
</reference>
<comment type="caution">
    <text evidence="3">The sequence shown here is derived from an EMBL/GenBank/DDBJ whole genome shotgun (WGS) entry which is preliminary data.</text>
</comment>
<dbReference type="Proteomes" id="UP000571183">
    <property type="component" value="Unassembled WGS sequence"/>
</dbReference>
<dbReference type="PANTHER" id="PTHR34039">
    <property type="entry name" value="UPF0102 PROTEIN YRAN"/>
    <property type="match status" value="1"/>
</dbReference>
<dbReference type="Gene3D" id="3.40.1350.10">
    <property type="match status" value="1"/>
</dbReference>
<protein>
    <recommendedName>
        <fullName evidence="2">UPF0102 protein F5897_000034</fullName>
    </recommendedName>
</protein>
<sequence>MGRQEFCEAKYPAGAVATAAESIGVLTKKQLGQLGEAAVADFLLDTGKQVLARNWRNRCGELDLIIADGGVIAAVEVKTRSALGYGTALEAVTPQKLTRLKLLLHTWVRQQKALQYRGLRIDVAGVVVRRGAVQQLEYLVGVADV</sequence>